<keyword evidence="4 6" id="KW-0131">Cell cycle</keyword>
<feature type="compositionally biased region" description="Pro residues" evidence="7">
    <location>
        <begin position="140"/>
        <end position="154"/>
    </location>
</feature>
<dbReference type="GO" id="GO:0000902">
    <property type="term" value="P:cell morphogenesis"/>
    <property type="evidence" value="ECO:0007669"/>
    <property type="project" value="InterPro"/>
</dbReference>
<evidence type="ECO:0000256" key="7">
    <source>
        <dbReference type="SAM" id="MobiDB-lite"/>
    </source>
</evidence>
<evidence type="ECO:0000313" key="11">
    <source>
        <dbReference type="Proteomes" id="UP000278222"/>
    </source>
</evidence>
<dbReference type="PANTHER" id="PTHR34108:SF1">
    <property type="entry name" value="SEPTUM SITE-DETERMINING PROTEIN MINC"/>
    <property type="match status" value="1"/>
</dbReference>
<dbReference type="PANTHER" id="PTHR34108">
    <property type="entry name" value="SEPTUM SITE-DETERMINING PROTEIN MINC"/>
    <property type="match status" value="1"/>
</dbReference>
<protein>
    <recommendedName>
        <fullName evidence="6">Probable septum site-determining protein MinC</fullName>
    </recommendedName>
</protein>
<dbReference type="AlphaFoldDB" id="A0A3N1LMW2"/>
<dbReference type="RefSeq" id="WP_170216471.1">
    <property type="nucleotide sequence ID" value="NZ_AP019700.1"/>
</dbReference>
<reference evidence="10 11" key="1">
    <citation type="submission" date="2018-11" db="EMBL/GenBank/DDBJ databases">
        <title>Genomic Encyclopedia of Type Strains, Phase IV (KMG-IV): sequencing the most valuable type-strain genomes for metagenomic binning, comparative biology and taxonomic classification.</title>
        <authorList>
            <person name="Goeker M."/>
        </authorList>
    </citation>
    <scope>NUCLEOTIDE SEQUENCE [LARGE SCALE GENOMIC DNA]</scope>
    <source>
        <strain evidence="10 11">DSM 5900</strain>
    </source>
</reference>
<dbReference type="EMBL" id="RJKX01000014">
    <property type="protein sequence ID" value="ROP90545.1"/>
    <property type="molecule type" value="Genomic_DNA"/>
</dbReference>
<dbReference type="Gene3D" id="2.160.20.70">
    <property type="match status" value="1"/>
</dbReference>
<dbReference type="HAMAP" id="MF_00267">
    <property type="entry name" value="MinC"/>
    <property type="match status" value="1"/>
</dbReference>
<sequence length="275" mass="28490">MAAATNQPAATELKSAPFQLRGGSAMVMVLRLIDPARADFGQQLAGKVAQAPDFYRDAPVILDLETLARWPAPPNVDFQALSAAIADAGLICVGVQNGTPHLTQAARRAGLAAFPSARPAGRTNAAALPDPPAEAARTVAPPPPPAAAAPAPAAPAPAPIIQRVVKGKTRVVTEPVRSGQQVYARDGDLIVLGTVNAGGEVLADGNVHVYGALRGKAIAGASGDREARLFCQRFDPELVSIAGLFRIADQIETDLIGQRVGVRIVDDALVFDRLS</sequence>
<organism evidence="10 11">
    <name type="scientific">Stella humosa</name>
    <dbReference type="NCBI Taxonomy" id="94"/>
    <lineage>
        <taxon>Bacteria</taxon>
        <taxon>Pseudomonadati</taxon>
        <taxon>Pseudomonadota</taxon>
        <taxon>Alphaproteobacteria</taxon>
        <taxon>Rhodospirillales</taxon>
        <taxon>Stellaceae</taxon>
        <taxon>Stella</taxon>
    </lineage>
</organism>
<dbReference type="NCBIfam" id="TIGR01222">
    <property type="entry name" value="minC"/>
    <property type="match status" value="1"/>
</dbReference>
<dbReference type="Pfam" id="PF03775">
    <property type="entry name" value="MinC_C"/>
    <property type="match status" value="1"/>
</dbReference>
<evidence type="ECO:0000256" key="6">
    <source>
        <dbReference type="HAMAP-Rule" id="MF_00267"/>
    </source>
</evidence>
<evidence type="ECO:0000259" key="9">
    <source>
        <dbReference type="Pfam" id="PF05209"/>
    </source>
</evidence>
<comment type="subunit">
    <text evidence="6">Interacts with MinD and FtsZ.</text>
</comment>
<dbReference type="Proteomes" id="UP000278222">
    <property type="component" value="Unassembled WGS sequence"/>
</dbReference>
<dbReference type="Pfam" id="PF05209">
    <property type="entry name" value="MinC_N"/>
    <property type="match status" value="1"/>
</dbReference>
<feature type="compositionally biased region" description="Low complexity" evidence="7">
    <location>
        <begin position="125"/>
        <end position="139"/>
    </location>
</feature>
<name>A0A3N1LMW2_9PROT</name>
<dbReference type="Gene3D" id="3.30.70.260">
    <property type="match status" value="1"/>
</dbReference>
<dbReference type="InterPro" id="IPR016098">
    <property type="entry name" value="CAP/MinC_C"/>
</dbReference>
<dbReference type="GO" id="GO:1901891">
    <property type="term" value="P:regulation of cell septum assembly"/>
    <property type="evidence" value="ECO:0007669"/>
    <property type="project" value="InterPro"/>
</dbReference>
<evidence type="ECO:0000256" key="1">
    <source>
        <dbReference type="ARBA" id="ARBA00006291"/>
    </source>
</evidence>
<dbReference type="InterPro" id="IPR036145">
    <property type="entry name" value="MinC_C_sf"/>
</dbReference>
<keyword evidence="11" id="KW-1185">Reference proteome</keyword>
<feature type="region of interest" description="Disordered" evidence="7">
    <location>
        <begin position="121"/>
        <end position="154"/>
    </location>
</feature>
<feature type="domain" description="Septum formation inhibitor MinC C-terminal" evidence="8">
    <location>
        <begin position="171"/>
        <end position="270"/>
    </location>
</feature>
<evidence type="ECO:0000259" key="8">
    <source>
        <dbReference type="Pfam" id="PF03775"/>
    </source>
</evidence>
<evidence type="ECO:0000256" key="4">
    <source>
        <dbReference type="ARBA" id="ARBA00023306"/>
    </source>
</evidence>
<comment type="caution">
    <text evidence="10">The sequence shown here is derived from an EMBL/GenBank/DDBJ whole genome shotgun (WGS) entry which is preliminary data.</text>
</comment>
<dbReference type="InterPro" id="IPR007874">
    <property type="entry name" value="MinC_N"/>
</dbReference>
<dbReference type="InterPro" id="IPR005526">
    <property type="entry name" value="Septum_form_inhib_MinC_C"/>
</dbReference>
<evidence type="ECO:0000256" key="5">
    <source>
        <dbReference type="ARBA" id="ARBA00025606"/>
    </source>
</evidence>
<dbReference type="GO" id="GO:0051302">
    <property type="term" value="P:regulation of cell division"/>
    <property type="evidence" value="ECO:0007669"/>
    <property type="project" value="InterPro"/>
</dbReference>
<evidence type="ECO:0000313" key="10">
    <source>
        <dbReference type="EMBL" id="ROP90545.1"/>
    </source>
</evidence>
<feature type="domain" description="Septum formation inhibitor MinC N-terminal" evidence="9">
    <location>
        <begin position="18"/>
        <end position="91"/>
    </location>
</feature>
<dbReference type="GO" id="GO:0000917">
    <property type="term" value="P:division septum assembly"/>
    <property type="evidence" value="ECO:0007669"/>
    <property type="project" value="UniProtKB-KW"/>
</dbReference>
<accession>A0A3N1LMW2</accession>
<gene>
    <name evidence="6" type="primary">minC</name>
    <name evidence="10" type="ORF">EDC65_2395</name>
</gene>
<comment type="similarity">
    <text evidence="1 6">Belongs to the MinC family.</text>
</comment>
<dbReference type="InterPro" id="IPR013033">
    <property type="entry name" value="MinC"/>
</dbReference>
<keyword evidence="3 6" id="KW-0717">Septation</keyword>
<comment type="function">
    <text evidence="5 6">Cell division inhibitor that blocks the formation of polar Z ring septums. Rapidly oscillates between the poles of the cell to destabilize FtsZ filaments that have formed before they mature into polar Z rings. Prevents FtsZ polymerization.</text>
</comment>
<evidence type="ECO:0000256" key="2">
    <source>
        <dbReference type="ARBA" id="ARBA00022618"/>
    </source>
</evidence>
<proteinExistence type="inferred from homology"/>
<keyword evidence="2 6" id="KW-0132">Cell division</keyword>
<evidence type="ECO:0000256" key="3">
    <source>
        <dbReference type="ARBA" id="ARBA00023210"/>
    </source>
</evidence>
<dbReference type="SUPFAM" id="SSF63848">
    <property type="entry name" value="Cell-division inhibitor MinC, C-terminal domain"/>
    <property type="match status" value="1"/>
</dbReference>